<dbReference type="InterPro" id="IPR036047">
    <property type="entry name" value="F-box-like_dom_sf"/>
</dbReference>
<name>A0A6G1HTM2_9PEZI</name>
<gene>
    <name evidence="2" type="ORF">EJ06DRAFT_557205</name>
</gene>
<evidence type="ECO:0000259" key="1">
    <source>
        <dbReference type="SMART" id="SM00256"/>
    </source>
</evidence>
<sequence>MSRLKPLLLALRRRPKTPPPAYTTASHAVLLLPELLELILLALPPRRALILQRVCTTWRAVLSSSPSLQRVLFLRPTAPCRFSFVSRGEAPRVNHLLDTVLARSGLVPKPGAEGWTPCAAGPHVRARRYALAETRELNRALVRRTSASFRDMQLADPPVKSVRVRISGEREGLHFADVEGVRVGPVRDAVGELLVRIMLKWDWEGRYGVVVEFYGDRDGG</sequence>
<dbReference type="SUPFAM" id="SSF81383">
    <property type="entry name" value="F-box domain"/>
    <property type="match status" value="1"/>
</dbReference>
<dbReference type="OrthoDB" id="3800738at2759"/>
<keyword evidence="3" id="KW-1185">Reference proteome</keyword>
<proteinExistence type="predicted"/>
<organism evidence="2 3">
    <name type="scientific">Trichodelitschia bisporula</name>
    <dbReference type="NCBI Taxonomy" id="703511"/>
    <lineage>
        <taxon>Eukaryota</taxon>
        <taxon>Fungi</taxon>
        <taxon>Dikarya</taxon>
        <taxon>Ascomycota</taxon>
        <taxon>Pezizomycotina</taxon>
        <taxon>Dothideomycetes</taxon>
        <taxon>Dothideomycetes incertae sedis</taxon>
        <taxon>Phaeotrichales</taxon>
        <taxon>Phaeotrichaceae</taxon>
        <taxon>Trichodelitschia</taxon>
    </lineage>
</organism>
<evidence type="ECO:0000313" key="3">
    <source>
        <dbReference type="Proteomes" id="UP000799640"/>
    </source>
</evidence>
<reference evidence="2" key="1">
    <citation type="journal article" date="2020" name="Stud. Mycol.">
        <title>101 Dothideomycetes genomes: a test case for predicting lifestyles and emergence of pathogens.</title>
        <authorList>
            <person name="Haridas S."/>
            <person name="Albert R."/>
            <person name="Binder M."/>
            <person name="Bloem J."/>
            <person name="Labutti K."/>
            <person name="Salamov A."/>
            <person name="Andreopoulos B."/>
            <person name="Baker S."/>
            <person name="Barry K."/>
            <person name="Bills G."/>
            <person name="Bluhm B."/>
            <person name="Cannon C."/>
            <person name="Castanera R."/>
            <person name="Culley D."/>
            <person name="Daum C."/>
            <person name="Ezra D."/>
            <person name="Gonzalez J."/>
            <person name="Henrissat B."/>
            <person name="Kuo A."/>
            <person name="Liang C."/>
            <person name="Lipzen A."/>
            <person name="Lutzoni F."/>
            <person name="Magnuson J."/>
            <person name="Mondo S."/>
            <person name="Nolan M."/>
            <person name="Ohm R."/>
            <person name="Pangilinan J."/>
            <person name="Park H.-J."/>
            <person name="Ramirez L."/>
            <person name="Alfaro M."/>
            <person name="Sun H."/>
            <person name="Tritt A."/>
            <person name="Yoshinaga Y."/>
            <person name="Zwiers L.-H."/>
            <person name="Turgeon B."/>
            <person name="Goodwin S."/>
            <person name="Spatafora J."/>
            <person name="Crous P."/>
            <person name="Grigoriev I."/>
        </authorList>
    </citation>
    <scope>NUCLEOTIDE SEQUENCE</scope>
    <source>
        <strain evidence="2">CBS 262.69</strain>
    </source>
</reference>
<dbReference type="SMART" id="SM00256">
    <property type="entry name" value="FBOX"/>
    <property type="match status" value="1"/>
</dbReference>
<protein>
    <recommendedName>
        <fullName evidence="1">F-box domain-containing protein</fullName>
    </recommendedName>
</protein>
<dbReference type="AlphaFoldDB" id="A0A6G1HTM2"/>
<dbReference type="EMBL" id="ML996697">
    <property type="protein sequence ID" value="KAF2399352.1"/>
    <property type="molecule type" value="Genomic_DNA"/>
</dbReference>
<dbReference type="InterPro" id="IPR001810">
    <property type="entry name" value="F-box_dom"/>
</dbReference>
<feature type="domain" description="F-box" evidence="1">
    <location>
        <begin position="32"/>
        <end position="71"/>
    </location>
</feature>
<dbReference type="Proteomes" id="UP000799640">
    <property type="component" value="Unassembled WGS sequence"/>
</dbReference>
<evidence type="ECO:0000313" key="2">
    <source>
        <dbReference type="EMBL" id="KAF2399352.1"/>
    </source>
</evidence>
<accession>A0A6G1HTM2</accession>